<evidence type="ECO:0000313" key="5">
    <source>
        <dbReference type="Proteomes" id="UP000249341"/>
    </source>
</evidence>
<evidence type="ECO:0000313" key="4">
    <source>
        <dbReference type="EMBL" id="RAK32772.1"/>
    </source>
</evidence>
<accession>A0A327Z632</accession>
<name>A0A327Z632_9ACTN</name>
<evidence type="ECO:0000259" key="3">
    <source>
        <dbReference type="PROSITE" id="PS51109"/>
    </source>
</evidence>
<organism evidence="4 5">
    <name type="scientific">Actinoplanes lutulentus</name>
    <dbReference type="NCBI Taxonomy" id="1287878"/>
    <lineage>
        <taxon>Bacteria</taxon>
        <taxon>Bacillati</taxon>
        <taxon>Actinomycetota</taxon>
        <taxon>Actinomycetes</taxon>
        <taxon>Micromonosporales</taxon>
        <taxon>Micromonosporaceae</taxon>
        <taxon>Actinoplanes</taxon>
    </lineage>
</organism>
<dbReference type="PROSITE" id="PS51109">
    <property type="entry name" value="G5"/>
    <property type="match status" value="1"/>
</dbReference>
<sequence>MLEMPRKSWWARLPFGVRMTAGTTALLVLVGGGVAGVATLTGGDDSRGSVATGEMGDAGPAADEGGPDLGAPELEESPEVVSRAAAAAEPLPRRHLPAPSRAATTAAEADAEKLSEARAKDEHADRTGPRPTRTPGKAPSERESPRQAAAPPAAAPPIVTTRTDVETRAIPYDTRVIRDPSLPRGTRMIESPGEFGEETLSYLVTLTDGRPTARILTGSEITRDPEPRVVVFGARRKWDRDCEGPLRVCVPLGRSAICPADGSGEGIKQLSDLAGKPEEEPRERRGGLLGTPVILTQEELGLLDAETLDRVRLDPVGLCR</sequence>
<feature type="compositionally biased region" description="Low complexity" evidence="2">
    <location>
        <begin position="79"/>
        <end position="90"/>
    </location>
</feature>
<comment type="caution">
    <text evidence="4">The sequence shown here is derived from an EMBL/GenBank/DDBJ whole genome shotgun (WGS) entry which is preliminary data.</text>
</comment>
<dbReference type="AlphaFoldDB" id="A0A327Z632"/>
<feature type="compositionally biased region" description="Basic and acidic residues" evidence="2">
    <location>
        <begin position="110"/>
        <end position="128"/>
    </location>
</feature>
<dbReference type="Pfam" id="PF07501">
    <property type="entry name" value="G5"/>
    <property type="match status" value="1"/>
</dbReference>
<protein>
    <submittedName>
        <fullName evidence="4">Surface rod structure-forming protein G</fullName>
    </submittedName>
</protein>
<evidence type="ECO:0000256" key="1">
    <source>
        <dbReference type="ARBA" id="ARBA00022729"/>
    </source>
</evidence>
<feature type="region of interest" description="Disordered" evidence="2">
    <location>
        <begin position="41"/>
        <end position="158"/>
    </location>
</feature>
<keyword evidence="5" id="KW-1185">Reference proteome</keyword>
<feature type="domain" description="G5" evidence="3">
    <location>
        <begin position="156"/>
        <end position="236"/>
    </location>
</feature>
<dbReference type="Proteomes" id="UP000249341">
    <property type="component" value="Unassembled WGS sequence"/>
</dbReference>
<gene>
    <name evidence="4" type="ORF">B0I29_11367</name>
</gene>
<feature type="compositionally biased region" description="Low complexity" evidence="2">
    <location>
        <begin position="97"/>
        <end position="108"/>
    </location>
</feature>
<keyword evidence="1" id="KW-0732">Signal</keyword>
<evidence type="ECO:0000256" key="2">
    <source>
        <dbReference type="SAM" id="MobiDB-lite"/>
    </source>
</evidence>
<dbReference type="SMART" id="SM01208">
    <property type="entry name" value="G5"/>
    <property type="match status" value="1"/>
</dbReference>
<proteinExistence type="predicted"/>
<dbReference type="Gene3D" id="2.20.230.10">
    <property type="entry name" value="Resuscitation-promoting factor rpfb"/>
    <property type="match status" value="1"/>
</dbReference>
<feature type="compositionally biased region" description="Basic and acidic residues" evidence="2">
    <location>
        <begin position="275"/>
        <end position="286"/>
    </location>
</feature>
<dbReference type="EMBL" id="QLMJ01000013">
    <property type="protein sequence ID" value="RAK32772.1"/>
    <property type="molecule type" value="Genomic_DNA"/>
</dbReference>
<reference evidence="4 5" key="1">
    <citation type="submission" date="2018-06" db="EMBL/GenBank/DDBJ databases">
        <title>Genomic Encyclopedia of Type Strains, Phase III (KMG-III): the genomes of soil and plant-associated and newly described type strains.</title>
        <authorList>
            <person name="Whitman W."/>
        </authorList>
    </citation>
    <scope>NUCLEOTIDE SEQUENCE [LARGE SCALE GENOMIC DNA]</scope>
    <source>
        <strain evidence="4 5">CGMCC 4.7090</strain>
    </source>
</reference>
<feature type="compositionally biased region" description="Low complexity" evidence="2">
    <location>
        <begin position="53"/>
        <end position="72"/>
    </location>
</feature>
<feature type="region of interest" description="Disordered" evidence="2">
    <location>
        <begin position="266"/>
        <end position="286"/>
    </location>
</feature>
<dbReference type="InterPro" id="IPR011098">
    <property type="entry name" value="G5_dom"/>
</dbReference>